<dbReference type="GO" id="GO:0046872">
    <property type="term" value="F:metal ion binding"/>
    <property type="evidence" value="ECO:0007669"/>
    <property type="project" value="UniProtKB-KW"/>
</dbReference>
<gene>
    <name evidence="8" type="ordered locus">Shal_3368</name>
</gene>
<feature type="signal peptide" evidence="5">
    <location>
        <begin position="1"/>
        <end position="22"/>
    </location>
</feature>
<evidence type="ECO:0000256" key="1">
    <source>
        <dbReference type="ARBA" id="ARBA00006654"/>
    </source>
</evidence>
<dbReference type="SUPFAM" id="SSF56300">
    <property type="entry name" value="Metallo-dependent phosphatases"/>
    <property type="match status" value="1"/>
</dbReference>
<dbReference type="InterPro" id="IPR006146">
    <property type="entry name" value="5'-Nucleotdase_CS"/>
</dbReference>
<dbReference type="KEGG" id="shl:Shal_3368"/>
<dbReference type="EC" id="3.1.3.5" evidence="8"/>
<evidence type="ECO:0000313" key="9">
    <source>
        <dbReference type="Proteomes" id="UP000001317"/>
    </source>
</evidence>
<dbReference type="HOGENOM" id="CLU_005854_7_0_6"/>
<dbReference type="GO" id="GO:0000166">
    <property type="term" value="F:nucleotide binding"/>
    <property type="evidence" value="ECO:0007669"/>
    <property type="project" value="UniProtKB-KW"/>
</dbReference>
<evidence type="ECO:0000313" key="8">
    <source>
        <dbReference type="EMBL" id="ABZ77914.1"/>
    </source>
</evidence>
<feature type="chain" id="PRO_5005122465" evidence="5">
    <location>
        <begin position="23"/>
        <end position="572"/>
    </location>
</feature>
<dbReference type="Gene3D" id="3.90.780.10">
    <property type="entry name" value="5'-Nucleotidase, C-terminal domain"/>
    <property type="match status" value="1"/>
</dbReference>
<dbReference type="STRING" id="458817.Shal_3368"/>
<dbReference type="PROSITE" id="PS00786">
    <property type="entry name" value="5_NUCLEOTIDASE_2"/>
    <property type="match status" value="1"/>
</dbReference>
<dbReference type="GO" id="GO:0008253">
    <property type="term" value="F:5'-nucleotidase activity"/>
    <property type="evidence" value="ECO:0007669"/>
    <property type="project" value="UniProtKB-EC"/>
</dbReference>
<keyword evidence="9" id="KW-1185">Reference proteome</keyword>
<dbReference type="PANTHER" id="PTHR11575:SF46">
    <property type="entry name" value="PROTEIN USHA"/>
    <property type="match status" value="1"/>
</dbReference>
<dbReference type="RefSeq" id="WP_012278434.1">
    <property type="nucleotide sequence ID" value="NC_010334.1"/>
</dbReference>
<dbReference type="AlphaFoldDB" id="B0TS02"/>
<dbReference type="NCBIfam" id="NF007109">
    <property type="entry name" value="PRK09558.1"/>
    <property type="match status" value="1"/>
</dbReference>
<keyword evidence="4 5" id="KW-0547">Nucleotide-binding</keyword>
<dbReference type="PRINTS" id="PR01607">
    <property type="entry name" value="APYRASEFAMLY"/>
</dbReference>
<dbReference type="Proteomes" id="UP000001317">
    <property type="component" value="Chromosome"/>
</dbReference>
<dbReference type="Pfam" id="PF02872">
    <property type="entry name" value="5_nucleotid_C"/>
    <property type="match status" value="1"/>
</dbReference>
<keyword evidence="2" id="KW-0479">Metal-binding</keyword>
<protein>
    <submittedName>
        <fullName evidence="8">5'-nucleotidase</fullName>
        <ecNumber evidence="8">3.1.3.5</ecNumber>
    </submittedName>
</protein>
<comment type="similarity">
    <text evidence="1 5">Belongs to the 5'-nucleotidase family.</text>
</comment>
<evidence type="ECO:0000256" key="3">
    <source>
        <dbReference type="ARBA" id="ARBA00022729"/>
    </source>
</evidence>
<feature type="domain" description="Calcineurin-like phosphoesterase" evidence="6">
    <location>
        <begin position="42"/>
        <end position="267"/>
    </location>
</feature>
<reference evidence="8" key="1">
    <citation type="submission" date="2008-01" db="EMBL/GenBank/DDBJ databases">
        <title>Complete sequence of Shewanella halifaxensis HAW-EB4.</title>
        <authorList>
            <consortium name="US DOE Joint Genome Institute"/>
            <person name="Copeland A."/>
            <person name="Lucas S."/>
            <person name="Lapidus A."/>
            <person name="Glavina del Rio T."/>
            <person name="Dalin E."/>
            <person name="Tice H."/>
            <person name="Bruce D."/>
            <person name="Goodwin L."/>
            <person name="Pitluck S."/>
            <person name="Sims D."/>
            <person name="Brettin T."/>
            <person name="Detter J.C."/>
            <person name="Han C."/>
            <person name="Kuske C.R."/>
            <person name="Schmutz J."/>
            <person name="Larimer F."/>
            <person name="Land M."/>
            <person name="Hauser L."/>
            <person name="Kyrpides N."/>
            <person name="Kim E."/>
            <person name="Zhao J.-S."/>
            <person name="Richardson P."/>
        </authorList>
    </citation>
    <scope>NUCLEOTIDE SEQUENCE [LARGE SCALE GENOMIC DNA]</scope>
    <source>
        <strain evidence="8">HAW-EB4</strain>
    </source>
</reference>
<dbReference type="SUPFAM" id="SSF55816">
    <property type="entry name" value="5'-nucleotidase (syn. UDP-sugar hydrolase), C-terminal domain"/>
    <property type="match status" value="1"/>
</dbReference>
<keyword evidence="3 5" id="KW-0732">Signal</keyword>
<dbReference type="PANTHER" id="PTHR11575">
    <property type="entry name" value="5'-NUCLEOTIDASE-RELATED"/>
    <property type="match status" value="1"/>
</dbReference>
<evidence type="ECO:0000256" key="4">
    <source>
        <dbReference type="ARBA" id="ARBA00022741"/>
    </source>
</evidence>
<dbReference type="InterPro" id="IPR004843">
    <property type="entry name" value="Calcineurin-like_PHP"/>
</dbReference>
<feature type="domain" description="5'-Nucleotidase C-terminal" evidence="7">
    <location>
        <begin position="374"/>
        <end position="521"/>
    </location>
</feature>
<dbReference type="Pfam" id="PF00149">
    <property type="entry name" value="Metallophos"/>
    <property type="match status" value="1"/>
</dbReference>
<evidence type="ECO:0000256" key="5">
    <source>
        <dbReference type="RuleBase" id="RU362119"/>
    </source>
</evidence>
<dbReference type="GO" id="GO:0030288">
    <property type="term" value="C:outer membrane-bounded periplasmic space"/>
    <property type="evidence" value="ECO:0007669"/>
    <property type="project" value="TreeGrafter"/>
</dbReference>
<evidence type="ECO:0000259" key="7">
    <source>
        <dbReference type="Pfam" id="PF02872"/>
    </source>
</evidence>
<proteinExistence type="inferred from homology"/>
<evidence type="ECO:0000256" key="2">
    <source>
        <dbReference type="ARBA" id="ARBA00022723"/>
    </source>
</evidence>
<dbReference type="InterPro" id="IPR008334">
    <property type="entry name" value="5'-Nucleotdase_C"/>
</dbReference>
<keyword evidence="5 8" id="KW-0378">Hydrolase</keyword>
<dbReference type="Gene3D" id="3.60.21.10">
    <property type="match status" value="1"/>
</dbReference>
<dbReference type="InterPro" id="IPR029052">
    <property type="entry name" value="Metallo-depent_PP-like"/>
</dbReference>
<dbReference type="eggNOG" id="COG0737">
    <property type="taxonomic scope" value="Bacteria"/>
</dbReference>
<dbReference type="EMBL" id="CP000931">
    <property type="protein sequence ID" value="ABZ77914.1"/>
    <property type="molecule type" value="Genomic_DNA"/>
</dbReference>
<dbReference type="PROSITE" id="PS51257">
    <property type="entry name" value="PROKAR_LIPOPROTEIN"/>
    <property type="match status" value="1"/>
</dbReference>
<evidence type="ECO:0000259" key="6">
    <source>
        <dbReference type="Pfam" id="PF00149"/>
    </source>
</evidence>
<dbReference type="GO" id="GO:0008768">
    <property type="term" value="F:UDP-sugar diphosphatase activity"/>
    <property type="evidence" value="ECO:0007669"/>
    <property type="project" value="TreeGrafter"/>
</dbReference>
<dbReference type="InterPro" id="IPR036907">
    <property type="entry name" value="5'-Nucleotdase_C_sf"/>
</dbReference>
<dbReference type="GO" id="GO:0009166">
    <property type="term" value="P:nucleotide catabolic process"/>
    <property type="evidence" value="ECO:0007669"/>
    <property type="project" value="InterPro"/>
</dbReference>
<name>B0TS02_SHEHH</name>
<dbReference type="OrthoDB" id="9803927at2"/>
<organism evidence="8 9">
    <name type="scientific">Shewanella halifaxensis (strain HAW-EB4)</name>
    <dbReference type="NCBI Taxonomy" id="458817"/>
    <lineage>
        <taxon>Bacteria</taxon>
        <taxon>Pseudomonadati</taxon>
        <taxon>Pseudomonadota</taxon>
        <taxon>Gammaproteobacteria</taxon>
        <taxon>Alteromonadales</taxon>
        <taxon>Shewanellaceae</taxon>
        <taxon>Shewanella</taxon>
    </lineage>
</organism>
<dbReference type="InterPro" id="IPR006179">
    <property type="entry name" value="5_nucleotidase/apyrase"/>
</dbReference>
<sequence>MKSQFIKCLITTAVLTALTACGSDNDGPLQEICEEHNCTKFTVLHTNDNHGRFWENKHGEYGMAARKALVDQIRAEVTENGGQTLLFSGGDINTGVPESDMQDAEPDFFGMNLIGYDAMAVGNHEFDNALEVMDKQRRSSDFPWLAANIYKTELDENNAEQLVRYFDAYKIFDVNGLKIAVIGLITKDTETIGNPDYIEGFVFTDPKDEIKKVIAEIKEANAADIIFAATHMGHYADGQSGDSAPGDVAMARALEKGQLQAVFGGHTSNPVCMEAGTNNYADFQPGDACLPDQQNGTYIMNAEKWGKYVARADFEVVSGEVRLVSYNLIPVNLKVKDENGNRVLVGKEIKPDLYVKALLHPYQAKGDELLGEKVATTEAELSSKGSNEMQNQLGHLIGESHRLSVGSGADFAVMNAGGIRAPFEAGDITYRDVLTVQPFSNSITINTMTGKEVNDYLNVIASIQEGDGGYAQLRGVEMVVDCEAKTVDISKLGGKTFSPTDTYSFTVPSYSASGGDGYPKLTNAIDTGIDDALALKAHLEAIKHVAASDYQPVAGDIQYTNSESVSACKTTK</sequence>
<accession>B0TS02</accession>